<dbReference type="InterPro" id="IPR014044">
    <property type="entry name" value="CAP_dom"/>
</dbReference>
<evidence type="ECO:0000313" key="3">
    <source>
        <dbReference type="EMBL" id="RAL24286.1"/>
    </source>
</evidence>
<dbReference type="OrthoDB" id="9783944at2"/>
<dbReference type="InterPro" id="IPR014258">
    <property type="entry name" value="CAP_domain_YkwD-like"/>
</dbReference>
<dbReference type="Gene3D" id="3.40.33.10">
    <property type="entry name" value="CAP"/>
    <property type="match status" value="1"/>
</dbReference>
<keyword evidence="4" id="KW-1185">Reference proteome</keyword>
<reference evidence="3 4" key="2">
    <citation type="submission" date="2018-06" db="EMBL/GenBank/DDBJ databases">
        <authorList>
            <person name="Zhirakovskaya E."/>
        </authorList>
    </citation>
    <scope>NUCLEOTIDE SEQUENCE [LARGE SCALE GENOMIC DNA]</scope>
    <source>
        <strain evidence="3 4">FBKL4.011</strain>
    </source>
</reference>
<dbReference type="SUPFAM" id="SSF55797">
    <property type="entry name" value="PR-1-like"/>
    <property type="match status" value="1"/>
</dbReference>
<organism evidence="3 4">
    <name type="scientific">Thermoflavimicrobium daqui</name>
    <dbReference type="NCBI Taxonomy" id="2137476"/>
    <lineage>
        <taxon>Bacteria</taxon>
        <taxon>Bacillati</taxon>
        <taxon>Bacillota</taxon>
        <taxon>Bacilli</taxon>
        <taxon>Bacillales</taxon>
        <taxon>Thermoactinomycetaceae</taxon>
        <taxon>Thermoflavimicrobium</taxon>
    </lineage>
</organism>
<dbReference type="AlphaFoldDB" id="A0A364K4L3"/>
<evidence type="ECO:0000259" key="2">
    <source>
        <dbReference type="Pfam" id="PF00188"/>
    </source>
</evidence>
<protein>
    <recommendedName>
        <fullName evidence="2">SCP domain-containing protein</fullName>
    </recommendedName>
</protein>
<feature type="compositionally biased region" description="Basic and acidic residues" evidence="1">
    <location>
        <begin position="1"/>
        <end position="12"/>
    </location>
</feature>
<feature type="domain" description="SCP" evidence="2">
    <location>
        <begin position="38"/>
        <end position="153"/>
    </location>
</feature>
<dbReference type="CDD" id="cd05379">
    <property type="entry name" value="CAP_bacterial"/>
    <property type="match status" value="1"/>
</dbReference>
<dbReference type="EMBL" id="QJKK01000005">
    <property type="protein sequence ID" value="RAL24286.1"/>
    <property type="molecule type" value="Genomic_DNA"/>
</dbReference>
<dbReference type="NCBIfam" id="TIGR02909">
    <property type="entry name" value="spore_YkwD"/>
    <property type="match status" value="1"/>
</dbReference>
<proteinExistence type="predicted"/>
<accession>A0A364K4L3</accession>
<comment type="caution">
    <text evidence="3">The sequence shown here is derived from an EMBL/GenBank/DDBJ whole genome shotgun (WGS) entry which is preliminary data.</text>
</comment>
<evidence type="ECO:0000313" key="4">
    <source>
        <dbReference type="Proteomes" id="UP000251213"/>
    </source>
</evidence>
<dbReference type="PANTHER" id="PTHR31157:SF1">
    <property type="entry name" value="SCP DOMAIN-CONTAINING PROTEIN"/>
    <property type="match status" value="1"/>
</dbReference>
<reference evidence="3 4" key="1">
    <citation type="submission" date="2018-06" db="EMBL/GenBank/DDBJ databases">
        <title>Thermoflavimicrobium daqus sp. nov., a thermophilic microbe isolated from Moutai-flavour Daqu.</title>
        <authorList>
            <person name="Wang X."/>
            <person name="Zhou H."/>
        </authorList>
    </citation>
    <scope>NUCLEOTIDE SEQUENCE [LARGE SCALE GENOMIC DNA]</scope>
    <source>
        <strain evidence="3 4">FBKL4.011</strain>
    </source>
</reference>
<dbReference type="InterPro" id="IPR035940">
    <property type="entry name" value="CAP_sf"/>
</dbReference>
<name>A0A364K4L3_9BACL</name>
<dbReference type="PANTHER" id="PTHR31157">
    <property type="entry name" value="SCP DOMAIN-CONTAINING PROTEIN"/>
    <property type="match status" value="1"/>
</dbReference>
<gene>
    <name evidence="3" type="ORF">DL897_09935</name>
</gene>
<dbReference type="Proteomes" id="UP000251213">
    <property type="component" value="Unassembled WGS sequence"/>
</dbReference>
<dbReference type="Pfam" id="PF00188">
    <property type="entry name" value="CAP"/>
    <property type="match status" value="1"/>
</dbReference>
<sequence>MPKKHDNKEPAAKPKVVKPPNSKHTPPSIKEFEQEVVKLVNIEREKHGLKPLQASSKLSEIARTKSVDMKENGYFSHQSPTYGSPFEMLKEFDVSYQTAGENIAAGQTTAKAVMDSWMNSDGHRKNILSPSYTHMGVGYTKGGAMGTYWTQIFVSY</sequence>
<evidence type="ECO:0000256" key="1">
    <source>
        <dbReference type="SAM" id="MobiDB-lite"/>
    </source>
</evidence>
<feature type="region of interest" description="Disordered" evidence="1">
    <location>
        <begin position="1"/>
        <end position="30"/>
    </location>
</feature>